<organism evidence="1 2">
    <name type="scientific">Gryllus longicercus</name>
    <dbReference type="NCBI Taxonomy" id="2509291"/>
    <lineage>
        <taxon>Eukaryota</taxon>
        <taxon>Metazoa</taxon>
        <taxon>Ecdysozoa</taxon>
        <taxon>Arthropoda</taxon>
        <taxon>Hexapoda</taxon>
        <taxon>Insecta</taxon>
        <taxon>Pterygota</taxon>
        <taxon>Neoptera</taxon>
        <taxon>Polyneoptera</taxon>
        <taxon>Orthoptera</taxon>
        <taxon>Ensifera</taxon>
        <taxon>Gryllidea</taxon>
        <taxon>Grylloidea</taxon>
        <taxon>Gryllidae</taxon>
        <taxon>Gryllinae</taxon>
        <taxon>Gryllus</taxon>
    </lineage>
</organism>
<proteinExistence type="predicted"/>
<reference evidence="1 2" key="1">
    <citation type="submission" date="2024-03" db="EMBL/GenBank/DDBJ databases">
        <title>The genome assembly and annotation of the cricket Gryllus longicercus Weissman &amp; Gray.</title>
        <authorList>
            <person name="Szrajer S."/>
            <person name="Gray D."/>
            <person name="Ylla G."/>
        </authorList>
    </citation>
    <scope>NUCLEOTIDE SEQUENCE [LARGE SCALE GENOMIC DNA]</scope>
    <source>
        <strain evidence="1">DAG 2021-001</strain>
        <tissue evidence="1">Whole body minus gut</tissue>
    </source>
</reference>
<dbReference type="EMBL" id="JAZDUA010000084">
    <property type="protein sequence ID" value="KAK7868925.1"/>
    <property type="molecule type" value="Genomic_DNA"/>
</dbReference>
<protein>
    <submittedName>
        <fullName evidence="1">Uncharacterized protein</fullName>
    </submittedName>
</protein>
<sequence>MVIAFLRWDVSTCAGAAARRTGAPGAGGPPAKHGPFMVSAAPLRLISDFHLRSFFTLALRARATRWLELILEEAP</sequence>
<dbReference type="Proteomes" id="UP001378592">
    <property type="component" value="Unassembled WGS sequence"/>
</dbReference>
<name>A0AAN9VVP9_9ORTH</name>
<evidence type="ECO:0000313" key="2">
    <source>
        <dbReference type="Proteomes" id="UP001378592"/>
    </source>
</evidence>
<gene>
    <name evidence="1" type="ORF">R5R35_002567</name>
</gene>
<dbReference type="AlphaFoldDB" id="A0AAN9VVP9"/>
<comment type="caution">
    <text evidence="1">The sequence shown here is derived from an EMBL/GenBank/DDBJ whole genome shotgun (WGS) entry which is preliminary data.</text>
</comment>
<evidence type="ECO:0000313" key="1">
    <source>
        <dbReference type="EMBL" id="KAK7868925.1"/>
    </source>
</evidence>
<accession>A0AAN9VVP9</accession>
<keyword evidence="2" id="KW-1185">Reference proteome</keyword>